<keyword evidence="2" id="KW-1185">Reference proteome</keyword>
<evidence type="ECO:0000313" key="1">
    <source>
        <dbReference type="EMBL" id="CDH46120.1"/>
    </source>
</evidence>
<protein>
    <submittedName>
        <fullName evidence="1">Mobilization protein MobD</fullName>
    </submittedName>
</protein>
<evidence type="ECO:0000313" key="2">
    <source>
        <dbReference type="Proteomes" id="UP000019184"/>
    </source>
</evidence>
<dbReference type="Proteomes" id="UP000019184">
    <property type="component" value="Unassembled WGS sequence"/>
</dbReference>
<comment type="caution">
    <text evidence="1">The sequence shown here is derived from an EMBL/GenBank/DDBJ whole genome shotgun (WGS) entry which is preliminary data.</text>
</comment>
<sequence length="231" mass="26299">MANIHLVGGEKGGVGKSMVARVIAQYLIDKEIPFRGFDTDRSHRSLLRFYSDYAAPVAIDRYESLDTMVETATENPEIRILVDLAAQTHDPLVKWLDESGVMEIADEWGIAIRYWHVMDSGKDSVDLLKKLLDRFGPRLGYILVLNQIHGDRFDLFERSGEKERALELNARIISIKKLHEAVVMKIDASNTSFWAAKHKAEQDATGLGLLERQRVKMWLKNAYEQIDSLSI</sequence>
<reference evidence="1 2" key="1">
    <citation type="journal article" date="2014" name="ISME J.">
        <title>Candidatus Competibacter-lineage genomes retrieved from metagenomes reveal functional metabolic diversity.</title>
        <authorList>
            <person name="McIlroy S.J."/>
            <person name="Albertsen M."/>
            <person name="Andresen E.K."/>
            <person name="Saunders A.M."/>
            <person name="Kristiansen R."/>
            <person name="Stokholm-Bjerregaard M."/>
            <person name="Nielsen K.L."/>
            <person name="Nielsen P.H."/>
        </authorList>
    </citation>
    <scope>NUCLEOTIDE SEQUENCE [LARGE SCALE GENOMIC DNA]</scope>
    <source>
        <strain evidence="1 2">Run_B_J11</strain>
    </source>
</reference>
<name>A0A7U7GD34_9GAMM</name>
<dbReference type="RefSeq" id="WP_034434595.1">
    <property type="nucleotide sequence ID" value="NZ_CBTK010000250.1"/>
</dbReference>
<dbReference type="SUPFAM" id="SSF52540">
    <property type="entry name" value="P-loop containing nucleoside triphosphate hydrolases"/>
    <property type="match status" value="1"/>
</dbReference>
<organism evidence="1 2">
    <name type="scientific">Candidatus Contendobacter odensis Run_B_J11</name>
    <dbReference type="NCBI Taxonomy" id="1400861"/>
    <lineage>
        <taxon>Bacteria</taxon>
        <taxon>Pseudomonadati</taxon>
        <taxon>Pseudomonadota</taxon>
        <taxon>Gammaproteobacteria</taxon>
        <taxon>Candidatus Competibacteraceae</taxon>
        <taxon>Candidatus Contendibacter</taxon>
    </lineage>
</organism>
<gene>
    <name evidence="1" type="ORF">BN874_360003</name>
</gene>
<proteinExistence type="predicted"/>
<dbReference type="AlphaFoldDB" id="A0A7U7GD34"/>
<accession>A0A7U7GD34</accession>
<dbReference type="OrthoDB" id="69313at2"/>
<dbReference type="EMBL" id="CBTK010000250">
    <property type="protein sequence ID" value="CDH46120.1"/>
    <property type="molecule type" value="Genomic_DNA"/>
</dbReference>
<dbReference type="InterPro" id="IPR027417">
    <property type="entry name" value="P-loop_NTPase"/>
</dbReference>